<organism evidence="1">
    <name type="scientific">Arion vulgaris</name>
    <dbReference type="NCBI Taxonomy" id="1028688"/>
    <lineage>
        <taxon>Eukaryota</taxon>
        <taxon>Metazoa</taxon>
        <taxon>Spiralia</taxon>
        <taxon>Lophotrochozoa</taxon>
        <taxon>Mollusca</taxon>
        <taxon>Gastropoda</taxon>
        <taxon>Heterobranchia</taxon>
        <taxon>Euthyneura</taxon>
        <taxon>Panpulmonata</taxon>
        <taxon>Eupulmonata</taxon>
        <taxon>Stylommatophora</taxon>
        <taxon>Helicina</taxon>
        <taxon>Arionoidea</taxon>
        <taxon>Arionidae</taxon>
        <taxon>Arion</taxon>
    </lineage>
</organism>
<sequence length="87" mass="10228">MQDSREKNEQTDSQAWLQWQVMDRADILNIIRKTVQTDRSENISTFSLCNEDNLMTNFLPQMMLSGSYGNRLQDCRWIDKVKLAAKI</sequence>
<name>A0A0B6YA66_9EUPU</name>
<protein>
    <submittedName>
        <fullName evidence="1">Uncharacterized protein</fullName>
    </submittedName>
</protein>
<accession>A0A0B6YA66</accession>
<dbReference type="EMBL" id="HACG01006214">
    <property type="protein sequence ID" value="CEK53079.1"/>
    <property type="molecule type" value="Transcribed_RNA"/>
</dbReference>
<gene>
    <name evidence="1" type="primary">ORF19003</name>
</gene>
<reference evidence="1" key="1">
    <citation type="submission" date="2014-12" db="EMBL/GenBank/DDBJ databases">
        <title>Insight into the proteome of Arion vulgaris.</title>
        <authorList>
            <person name="Aradska J."/>
            <person name="Bulat T."/>
            <person name="Smidak R."/>
            <person name="Sarate P."/>
            <person name="Gangsoo J."/>
            <person name="Sialana F."/>
            <person name="Bilban M."/>
            <person name="Lubec G."/>
        </authorList>
    </citation>
    <scope>NUCLEOTIDE SEQUENCE</scope>
    <source>
        <tissue evidence="1">Skin</tissue>
    </source>
</reference>
<dbReference type="AlphaFoldDB" id="A0A0B6YA66"/>
<evidence type="ECO:0000313" key="1">
    <source>
        <dbReference type="EMBL" id="CEK53079.1"/>
    </source>
</evidence>
<proteinExistence type="predicted"/>